<dbReference type="KEGG" id="bgt:106051053"/>
<dbReference type="CDD" id="cd22402">
    <property type="entry name" value="KH-I_IGF2BP_rpt3"/>
    <property type="match status" value="1"/>
</dbReference>
<evidence type="ECO:0000259" key="8">
    <source>
        <dbReference type="PROSITE" id="PS50102"/>
    </source>
</evidence>
<keyword evidence="4" id="KW-0509">mRNA transport</keyword>
<feature type="compositionally biased region" description="Polar residues" evidence="7">
    <location>
        <begin position="442"/>
        <end position="452"/>
    </location>
</feature>
<dbReference type="AlphaFoldDB" id="A0A2C9M3C0"/>
<proteinExistence type="inferred from homology"/>
<dbReference type="Gene3D" id="3.30.310.210">
    <property type="match status" value="1"/>
</dbReference>
<dbReference type="Gene3D" id="3.30.70.330">
    <property type="match status" value="2"/>
</dbReference>
<dbReference type="Pfam" id="PF00013">
    <property type="entry name" value="KH_1"/>
    <property type="match status" value="4"/>
</dbReference>
<dbReference type="SMART" id="SM00322">
    <property type="entry name" value="KH"/>
    <property type="match status" value="4"/>
</dbReference>
<dbReference type="GO" id="GO:0006417">
    <property type="term" value="P:regulation of translation"/>
    <property type="evidence" value="ECO:0007669"/>
    <property type="project" value="UniProtKB-KW"/>
</dbReference>
<sequence length="584" mass="65009">MEKVFLGNLAGDVNEGTLRKLLEQQGIIYNNISMKRNFAFITVKDKLSVEEVVKKLNGYTLEGSVMQAEPSNGRRSRKTNKIQIRNWPAHISKEQIEDLVNMTSRSPKKFEQVGSEGVIYVTFNSPEEAEECVEQLNDYRFDDGTQIKASSSNVLIFFRNQRRSNRSNSNSNSGLSRQDLPLRIVVASDYVGAIIGKQGQTIRKITSESRARVDIHRRESHVPDTLVTIKGSPESCSRACKEIMTVVRQEADSLNRGDVPFRILCPNSICGRIIGKQGNVIKVFMEKTNTNIVVSSFDPFPGGLMDSTSNFVDRVITITGSTESCSEAEEKISEKMRQCFEQDAGSFQYGNQQHMMFPGMPGLPLMPGMGPYQTMRPPIPYMGAAYYPGAFNGPPQVQQPEVVQLYIPEKSVGAVIGSKGQNIKNIMRLSGARIKILGANDKNGSGENNPFSHSGDERKAVISGSPEAQWKAQFYIFEKVKNELRLAAHDEVHLRTEIMVPKQSIGRIIGKGGQNVKEMQRVSGAIVQLPMEEQGDVDEVPVTIIGHFYATQSAQRRVRSLMNTFSRAQPAPRRTRPGAPQQLM</sequence>
<feature type="domain" description="RRM" evidence="8">
    <location>
        <begin position="2"/>
        <end position="73"/>
    </location>
</feature>
<dbReference type="SMART" id="SM00360">
    <property type="entry name" value="RRM"/>
    <property type="match status" value="2"/>
</dbReference>
<dbReference type="SUPFAM" id="SSF54791">
    <property type="entry name" value="Eukaryotic type KH-domain (KH-domain type I)"/>
    <property type="match status" value="4"/>
</dbReference>
<gene>
    <name evidence="9" type="primary">106051053</name>
</gene>
<dbReference type="PROSITE" id="PS50084">
    <property type="entry name" value="KH_TYPE_1"/>
    <property type="match status" value="4"/>
</dbReference>
<dbReference type="CDD" id="cd22400">
    <property type="entry name" value="KH-I_IGF2BP_rpt1"/>
    <property type="match status" value="1"/>
</dbReference>
<protein>
    <recommendedName>
        <fullName evidence="8">RRM domain-containing protein</fullName>
    </recommendedName>
</protein>
<dbReference type="InterPro" id="IPR000504">
    <property type="entry name" value="RRM_dom"/>
</dbReference>
<evidence type="ECO:0000256" key="6">
    <source>
        <dbReference type="PROSITE-ProRule" id="PRU00176"/>
    </source>
</evidence>
<feature type="region of interest" description="Disordered" evidence="7">
    <location>
        <begin position="564"/>
        <end position="584"/>
    </location>
</feature>
<reference evidence="9" key="1">
    <citation type="submission" date="2020-05" db="UniProtKB">
        <authorList>
            <consortium name="EnsemblMetazoa"/>
        </authorList>
    </citation>
    <scope>IDENTIFICATION</scope>
    <source>
        <strain evidence="9">BB02</strain>
    </source>
</reference>
<dbReference type="InterPro" id="IPR004087">
    <property type="entry name" value="KH_dom"/>
</dbReference>
<dbReference type="VEuPathDB" id="VectorBase:BGLB038093"/>
<dbReference type="Gene3D" id="3.30.1370.10">
    <property type="entry name" value="K Homology domain, type 1"/>
    <property type="match status" value="2"/>
</dbReference>
<evidence type="ECO:0000256" key="3">
    <source>
        <dbReference type="ARBA" id="ARBA00022737"/>
    </source>
</evidence>
<dbReference type="InterPro" id="IPR004088">
    <property type="entry name" value="KH_dom_type_1"/>
</dbReference>
<dbReference type="InterPro" id="IPR036612">
    <property type="entry name" value="KH_dom_type_1_sf"/>
</dbReference>
<dbReference type="SUPFAM" id="SSF54928">
    <property type="entry name" value="RNA-binding domain, RBD"/>
    <property type="match status" value="1"/>
</dbReference>
<evidence type="ECO:0000256" key="5">
    <source>
        <dbReference type="ARBA" id="ARBA00022845"/>
    </source>
</evidence>
<evidence type="ECO:0000313" key="9">
    <source>
        <dbReference type="EnsemblMetazoa" id="BGLB038093-PA"/>
    </source>
</evidence>
<dbReference type="VEuPathDB" id="VectorBase:BGLAX_027559"/>
<accession>A0A2C9M3C0</accession>
<dbReference type="EnsemblMetazoa" id="BGLB038093-RA">
    <property type="protein sequence ID" value="BGLB038093-PA"/>
    <property type="gene ID" value="BGLB038093"/>
</dbReference>
<evidence type="ECO:0000256" key="7">
    <source>
        <dbReference type="SAM" id="MobiDB-lite"/>
    </source>
</evidence>
<evidence type="ECO:0000256" key="2">
    <source>
        <dbReference type="ARBA" id="ARBA00022448"/>
    </source>
</evidence>
<dbReference type="InterPro" id="IPR035979">
    <property type="entry name" value="RBD_domain_sf"/>
</dbReference>
<keyword evidence="3" id="KW-0677">Repeat</keyword>
<dbReference type="GO" id="GO:0051028">
    <property type="term" value="P:mRNA transport"/>
    <property type="evidence" value="ECO:0007669"/>
    <property type="project" value="UniProtKB-KW"/>
</dbReference>
<comment type="similarity">
    <text evidence="1">Belongs to the RRM IMP/VICKZ family.</text>
</comment>
<evidence type="ECO:0000256" key="4">
    <source>
        <dbReference type="ARBA" id="ARBA00022816"/>
    </source>
</evidence>
<dbReference type="CDD" id="cd22403">
    <property type="entry name" value="KH-I_IGF2BP_rpt4"/>
    <property type="match status" value="1"/>
</dbReference>
<dbReference type="CDD" id="cd22401">
    <property type="entry name" value="KH-I_IGF2BP_rpt2"/>
    <property type="match status" value="1"/>
</dbReference>
<feature type="region of interest" description="Disordered" evidence="7">
    <location>
        <begin position="441"/>
        <end position="463"/>
    </location>
</feature>
<feature type="domain" description="RRM" evidence="8">
    <location>
        <begin position="80"/>
        <end position="154"/>
    </location>
</feature>
<keyword evidence="6" id="KW-0694">RNA-binding</keyword>
<evidence type="ECO:0000256" key="1">
    <source>
        <dbReference type="ARBA" id="ARBA00009094"/>
    </source>
</evidence>
<dbReference type="Proteomes" id="UP000076420">
    <property type="component" value="Unassembled WGS sequence"/>
</dbReference>
<dbReference type="Pfam" id="PF00076">
    <property type="entry name" value="RRM_1"/>
    <property type="match status" value="1"/>
</dbReference>
<keyword evidence="2" id="KW-0813">Transport</keyword>
<dbReference type="OrthoDB" id="752362at2759"/>
<dbReference type="GO" id="GO:0003723">
    <property type="term" value="F:RNA binding"/>
    <property type="evidence" value="ECO:0007669"/>
    <property type="project" value="UniProtKB-UniRule"/>
</dbReference>
<dbReference type="InterPro" id="IPR012677">
    <property type="entry name" value="Nucleotide-bd_a/b_plait_sf"/>
</dbReference>
<keyword evidence="5" id="KW-0810">Translation regulation</keyword>
<dbReference type="PROSITE" id="PS50102">
    <property type="entry name" value="RRM"/>
    <property type="match status" value="2"/>
</dbReference>
<organism evidence="9 10">
    <name type="scientific">Biomphalaria glabrata</name>
    <name type="common">Bloodfluke planorb</name>
    <name type="synonym">Freshwater snail</name>
    <dbReference type="NCBI Taxonomy" id="6526"/>
    <lineage>
        <taxon>Eukaryota</taxon>
        <taxon>Metazoa</taxon>
        <taxon>Spiralia</taxon>
        <taxon>Lophotrochozoa</taxon>
        <taxon>Mollusca</taxon>
        <taxon>Gastropoda</taxon>
        <taxon>Heterobranchia</taxon>
        <taxon>Euthyneura</taxon>
        <taxon>Panpulmonata</taxon>
        <taxon>Hygrophila</taxon>
        <taxon>Lymnaeoidea</taxon>
        <taxon>Planorbidae</taxon>
        <taxon>Biomphalaria</taxon>
    </lineage>
</organism>
<name>A0A2C9M3C0_BIOGL</name>
<dbReference type="STRING" id="6526.A0A2C9M3C0"/>
<evidence type="ECO:0000313" key="10">
    <source>
        <dbReference type="Proteomes" id="UP000076420"/>
    </source>
</evidence>
<dbReference type="PANTHER" id="PTHR10288">
    <property type="entry name" value="KH DOMAIN CONTAINING RNA BINDING PROTEIN"/>
    <property type="match status" value="1"/>
</dbReference>